<dbReference type="Pfam" id="PF06500">
    <property type="entry name" value="FrsA-like"/>
    <property type="match status" value="1"/>
</dbReference>
<dbReference type="PANTHER" id="PTHR22946:SF4">
    <property type="entry name" value="ESTERASE FRSA"/>
    <property type="match status" value="1"/>
</dbReference>
<dbReference type="PANTHER" id="PTHR22946">
    <property type="entry name" value="DIENELACTONE HYDROLASE DOMAIN-CONTAINING PROTEIN-RELATED"/>
    <property type="match status" value="1"/>
</dbReference>
<evidence type="ECO:0000256" key="2">
    <source>
        <dbReference type="SAM" id="MobiDB-lite"/>
    </source>
</evidence>
<comment type="caution">
    <text evidence="3">The sequence shown here is derived from an EMBL/GenBank/DDBJ whole genome shotgun (WGS) entry which is preliminary data.</text>
</comment>
<dbReference type="GO" id="GO:0016787">
    <property type="term" value="F:hydrolase activity"/>
    <property type="evidence" value="ECO:0007669"/>
    <property type="project" value="UniProtKB-KW"/>
</dbReference>
<dbReference type="OrthoDB" id="5590073at2"/>
<dbReference type="InterPro" id="IPR050261">
    <property type="entry name" value="FrsA_esterase"/>
</dbReference>
<dbReference type="SUPFAM" id="SSF53474">
    <property type="entry name" value="alpha/beta-Hydrolases"/>
    <property type="match status" value="1"/>
</dbReference>
<dbReference type="Gene3D" id="3.40.50.1820">
    <property type="entry name" value="alpha/beta hydrolase"/>
    <property type="match status" value="1"/>
</dbReference>
<dbReference type="InterPro" id="IPR029058">
    <property type="entry name" value="AB_hydrolase_fold"/>
</dbReference>
<proteinExistence type="predicted"/>
<keyword evidence="1" id="KW-0378">Hydrolase</keyword>
<dbReference type="EMBL" id="BMDX01000006">
    <property type="protein sequence ID" value="GGA75078.1"/>
    <property type="molecule type" value="Genomic_DNA"/>
</dbReference>
<dbReference type="RefSeq" id="WP_143824504.1">
    <property type="nucleotide sequence ID" value="NZ_BMDX01000006.1"/>
</dbReference>
<feature type="compositionally biased region" description="Basic and acidic residues" evidence="2">
    <location>
        <begin position="1"/>
        <end position="11"/>
    </location>
</feature>
<feature type="region of interest" description="Disordered" evidence="2">
    <location>
        <begin position="1"/>
        <end position="35"/>
    </location>
</feature>
<keyword evidence="4" id="KW-1185">Reference proteome</keyword>
<sequence>MTWQPDMKDDGSGAVKGMQRKQASETSSVANSQAGQRPVQSGWYRRMQVFKWAWQGLDPLLLQEVQARIAVSTNKRTHEDLIDTVIGYRPGNWNYEWSQEGALRMHDGKAASAAGERDVARKHFLQSCLFYTIAGYPHLRGDVLAEDAHVLANQAYRYAGQLMNDPLQIIKVPYQGHELQCYLHLPKTDEPVPLVIMAGGGDALQSDYFRVFRDYLGPLGIAVLGVDMPGVGYAEHWKLDQDTCALHLQVLHHIQDNPWINRHKIAMMGMRAGGHAAVRAAYLEPDLLAGVVAIGSPVHEAMVDKQLASRVPQMLLDQWASRLGLDAAYPELMMATVANFSLRRQGLLGSRRTSVPMLAIAHPNDEYGTMTDAQLIASSSVQGELVRLKRPTFASSIDTAFVTAAKWLAKRLL</sequence>
<gene>
    <name evidence="3" type="primary">frsA</name>
    <name evidence="3" type="ORF">GCM10011369_16170</name>
</gene>
<reference evidence="4" key="1">
    <citation type="journal article" date="2019" name="Int. J. Syst. Evol. Microbiol.">
        <title>The Global Catalogue of Microorganisms (GCM) 10K type strain sequencing project: providing services to taxonomists for standard genome sequencing and annotation.</title>
        <authorList>
            <consortium name="The Broad Institute Genomics Platform"/>
            <consortium name="The Broad Institute Genome Sequencing Center for Infectious Disease"/>
            <person name="Wu L."/>
            <person name="Ma J."/>
        </authorList>
    </citation>
    <scope>NUCLEOTIDE SEQUENCE [LARGE SCALE GENOMIC DNA]</scope>
    <source>
        <strain evidence="4">CGMCC 1.10130</strain>
    </source>
</reference>
<dbReference type="Proteomes" id="UP000619743">
    <property type="component" value="Unassembled WGS sequence"/>
</dbReference>
<protein>
    <submittedName>
        <fullName evidence="3">Fermentation/respiration switch protein</fullName>
    </submittedName>
</protein>
<evidence type="ECO:0000256" key="1">
    <source>
        <dbReference type="ARBA" id="ARBA00022801"/>
    </source>
</evidence>
<evidence type="ECO:0000313" key="3">
    <source>
        <dbReference type="EMBL" id="GGA75078.1"/>
    </source>
</evidence>
<evidence type="ECO:0000313" key="4">
    <source>
        <dbReference type="Proteomes" id="UP000619743"/>
    </source>
</evidence>
<name>A0A8J2U4E7_9GAMM</name>
<dbReference type="AlphaFoldDB" id="A0A8J2U4E7"/>
<dbReference type="InterPro" id="IPR010520">
    <property type="entry name" value="FrsA-like"/>
</dbReference>
<feature type="compositionally biased region" description="Polar residues" evidence="2">
    <location>
        <begin position="24"/>
        <end position="35"/>
    </location>
</feature>
<accession>A0A8J2U4E7</accession>
<organism evidence="3 4">
    <name type="scientific">Neiella marina</name>
    <dbReference type="NCBI Taxonomy" id="508461"/>
    <lineage>
        <taxon>Bacteria</taxon>
        <taxon>Pseudomonadati</taxon>
        <taxon>Pseudomonadota</taxon>
        <taxon>Gammaproteobacteria</taxon>
        <taxon>Alteromonadales</taxon>
        <taxon>Echinimonadaceae</taxon>
        <taxon>Neiella</taxon>
    </lineage>
</organism>